<gene>
    <name evidence="8" type="ORF">ABK905_03680</name>
</gene>
<evidence type="ECO:0000256" key="3">
    <source>
        <dbReference type="ARBA" id="ARBA00022692"/>
    </source>
</evidence>
<proteinExistence type="predicted"/>
<keyword evidence="5 6" id="KW-0472">Membrane</keyword>
<evidence type="ECO:0000259" key="7">
    <source>
        <dbReference type="PROSITE" id="PS50850"/>
    </source>
</evidence>
<dbReference type="PANTHER" id="PTHR42718">
    <property type="entry name" value="MAJOR FACILITATOR SUPERFAMILY MULTIDRUG TRANSPORTER MFSC"/>
    <property type="match status" value="1"/>
</dbReference>
<keyword evidence="3 6" id="KW-0812">Transmembrane</keyword>
<dbReference type="Pfam" id="PF07690">
    <property type="entry name" value="MFS_1"/>
    <property type="match status" value="1"/>
</dbReference>
<evidence type="ECO:0000256" key="2">
    <source>
        <dbReference type="ARBA" id="ARBA00022448"/>
    </source>
</evidence>
<dbReference type="GO" id="GO:0016020">
    <property type="term" value="C:membrane"/>
    <property type="evidence" value="ECO:0007669"/>
    <property type="project" value="UniProtKB-SubCell"/>
</dbReference>
<sequence>MLKRSRKWLILSIVTLVAFITNIDATIVIIALPAMMRNLQLSVIGGNWIITSYLITGTVFLLPSGRWADMIGKKIFLY</sequence>
<dbReference type="Gene3D" id="1.20.1250.20">
    <property type="entry name" value="MFS general substrate transporter like domains"/>
    <property type="match status" value="1"/>
</dbReference>
<evidence type="ECO:0000256" key="5">
    <source>
        <dbReference type="ARBA" id="ARBA00023136"/>
    </source>
</evidence>
<dbReference type="InterPro" id="IPR036259">
    <property type="entry name" value="MFS_trans_sf"/>
</dbReference>
<evidence type="ECO:0000313" key="8">
    <source>
        <dbReference type="EMBL" id="XBS70366.1"/>
    </source>
</evidence>
<evidence type="ECO:0000256" key="4">
    <source>
        <dbReference type="ARBA" id="ARBA00022989"/>
    </source>
</evidence>
<dbReference type="PROSITE" id="PS50850">
    <property type="entry name" value="MFS"/>
    <property type="match status" value="1"/>
</dbReference>
<feature type="domain" description="Major facilitator superfamily (MFS) profile" evidence="7">
    <location>
        <begin position="10"/>
        <end position="78"/>
    </location>
</feature>
<evidence type="ECO:0000256" key="1">
    <source>
        <dbReference type="ARBA" id="ARBA00004141"/>
    </source>
</evidence>
<feature type="transmembrane region" description="Helical" evidence="6">
    <location>
        <begin position="41"/>
        <end position="62"/>
    </location>
</feature>
<reference evidence="8" key="1">
    <citation type="submission" date="2024-06" db="EMBL/GenBank/DDBJ databases">
        <authorList>
            <person name="Coelho C."/>
            <person name="Bento M."/>
            <person name="Garcia E."/>
            <person name="Camelo A."/>
            <person name="Brandao I."/>
            <person name="Espirito Santo C."/>
            <person name="Trovao J."/>
            <person name="Verissimo A."/>
            <person name="Costa J."/>
            <person name="Tiago I."/>
        </authorList>
    </citation>
    <scope>NUCLEOTIDE SEQUENCE</scope>
    <source>
        <strain evidence="8">KWT182</strain>
    </source>
</reference>
<keyword evidence="2" id="KW-0813">Transport</keyword>
<dbReference type="PANTHER" id="PTHR42718:SF9">
    <property type="entry name" value="MAJOR FACILITATOR SUPERFAMILY MULTIDRUG TRANSPORTER MFSC"/>
    <property type="match status" value="1"/>
</dbReference>
<dbReference type="AlphaFoldDB" id="A0AAU7QDT9"/>
<dbReference type="EMBL" id="CP157947">
    <property type="protein sequence ID" value="XBS70366.1"/>
    <property type="molecule type" value="Genomic_DNA"/>
</dbReference>
<dbReference type="GO" id="GO:0022857">
    <property type="term" value="F:transmembrane transporter activity"/>
    <property type="evidence" value="ECO:0007669"/>
    <property type="project" value="InterPro"/>
</dbReference>
<dbReference type="InterPro" id="IPR011701">
    <property type="entry name" value="MFS"/>
</dbReference>
<protein>
    <submittedName>
        <fullName evidence="8">MFS transporter</fullName>
    </submittedName>
</protein>
<comment type="subcellular location">
    <subcellularLocation>
        <location evidence="1">Membrane</location>
        <topology evidence="1">Multi-pass membrane protein</topology>
    </subcellularLocation>
</comment>
<organism evidence="8">
    <name type="scientific">Acerihabitans sp. KWT182</name>
    <dbReference type="NCBI Taxonomy" id="3157919"/>
    <lineage>
        <taxon>Bacteria</taxon>
        <taxon>Pseudomonadati</taxon>
        <taxon>Pseudomonadota</taxon>
        <taxon>Gammaproteobacteria</taxon>
        <taxon>Enterobacterales</taxon>
        <taxon>Pectobacteriaceae</taxon>
        <taxon>Acerihabitans</taxon>
    </lineage>
</organism>
<accession>A0AAU7QDT9</accession>
<name>A0AAU7QDT9_9GAMM</name>
<dbReference type="InterPro" id="IPR020846">
    <property type="entry name" value="MFS_dom"/>
</dbReference>
<dbReference type="SUPFAM" id="SSF103473">
    <property type="entry name" value="MFS general substrate transporter"/>
    <property type="match status" value="1"/>
</dbReference>
<evidence type="ECO:0000256" key="6">
    <source>
        <dbReference type="SAM" id="Phobius"/>
    </source>
</evidence>
<keyword evidence="4 6" id="KW-1133">Transmembrane helix</keyword>